<feature type="compositionally biased region" description="Pro residues" evidence="1">
    <location>
        <begin position="191"/>
        <end position="200"/>
    </location>
</feature>
<dbReference type="EMBL" id="JARJCN010000065">
    <property type="protein sequence ID" value="KAJ7078609.1"/>
    <property type="molecule type" value="Genomic_DNA"/>
</dbReference>
<feature type="compositionally biased region" description="Basic and acidic residues" evidence="1">
    <location>
        <begin position="1"/>
        <end position="11"/>
    </location>
</feature>
<accession>A0AAD6TTD6</accession>
<gene>
    <name evidence="2" type="ORF">B0H15DRAFT_535693</name>
</gene>
<feature type="region of interest" description="Disordered" evidence="1">
    <location>
        <begin position="165"/>
        <end position="200"/>
    </location>
</feature>
<comment type="caution">
    <text evidence="2">The sequence shown here is derived from an EMBL/GenBank/DDBJ whole genome shotgun (WGS) entry which is preliminary data.</text>
</comment>
<sequence length="200" mass="21986">MRRLEGRDDAVRGGAHCDPGPARLLPRRRRGGQGRRGVDAHGLRGSQTQLIALQIQVNGDDLLSHWPTMSRAQKHSICRSVAGYWDQLLSLHFHATGSLHFANDGTDSGEIVVGPLSMLCSLSTTTYAPPARDKCGPFAKPRAWILAEAWRPAIQNYPWLVAPTRKGLPGPGRRRSPRDPPHFYPGHSRPPLRPAPPARA</sequence>
<reference evidence="2" key="1">
    <citation type="submission" date="2023-03" db="EMBL/GenBank/DDBJ databases">
        <title>Massive genome expansion in bonnet fungi (Mycena s.s.) driven by repeated elements and novel gene families across ecological guilds.</title>
        <authorList>
            <consortium name="Lawrence Berkeley National Laboratory"/>
            <person name="Harder C.B."/>
            <person name="Miyauchi S."/>
            <person name="Viragh M."/>
            <person name="Kuo A."/>
            <person name="Thoen E."/>
            <person name="Andreopoulos B."/>
            <person name="Lu D."/>
            <person name="Skrede I."/>
            <person name="Drula E."/>
            <person name="Henrissat B."/>
            <person name="Morin E."/>
            <person name="Kohler A."/>
            <person name="Barry K."/>
            <person name="LaButti K."/>
            <person name="Morin E."/>
            <person name="Salamov A."/>
            <person name="Lipzen A."/>
            <person name="Mereny Z."/>
            <person name="Hegedus B."/>
            <person name="Baldrian P."/>
            <person name="Stursova M."/>
            <person name="Weitz H."/>
            <person name="Taylor A."/>
            <person name="Grigoriev I.V."/>
            <person name="Nagy L.G."/>
            <person name="Martin F."/>
            <person name="Kauserud H."/>
        </authorList>
    </citation>
    <scope>NUCLEOTIDE SEQUENCE</scope>
    <source>
        <strain evidence="2">CBHHK173m</strain>
    </source>
</reference>
<evidence type="ECO:0000313" key="2">
    <source>
        <dbReference type="EMBL" id="KAJ7078609.1"/>
    </source>
</evidence>
<evidence type="ECO:0000256" key="1">
    <source>
        <dbReference type="SAM" id="MobiDB-lite"/>
    </source>
</evidence>
<evidence type="ECO:0000313" key="3">
    <source>
        <dbReference type="Proteomes" id="UP001222325"/>
    </source>
</evidence>
<protein>
    <submittedName>
        <fullName evidence="2">Uncharacterized protein</fullName>
    </submittedName>
</protein>
<dbReference type="AlphaFoldDB" id="A0AAD6TTD6"/>
<proteinExistence type="predicted"/>
<name>A0AAD6TTD6_9AGAR</name>
<keyword evidence="3" id="KW-1185">Reference proteome</keyword>
<dbReference type="Proteomes" id="UP001222325">
    <property type="component" value="Unassembled WGS sequence"/>
</dbReference>
<feature type="region of interest" description="Disordered" evidence="1">
    <location>
        <begin position="1"/>
        <end position="41"/>
    </location>
</feature>
<organism evidence="2 3">
    <name type="scientific">Mycena belliarum</name>
    <dbReference type="NCBI Taxonomy" id="1033014"/>
    <lineage>
        <taxon>Eukaryota</taxon>
        <taxon>Fungi</taxon>
        <taxon>Dikarya</taxon>
        <taxon>Basidiomycota</taxon>
        <taxon>Agaricomycotina</taxon>
        <taxon>Agaricomycetes</taxon>
        <taxon>Agaricomycetidae</taxon>
        <taxon>Agaricales</taxon>
        <taxon>Marasmiineae</taxon>
        <taxon>Mycenaceae</taxon>
        <taxon>Mycena</taxon>
    </lineage>
</organism>